<protein>
    <submittedName>
        <fullName evidence="2">Uncharacterized protein</fullName>
    </submittedName>
</protein>
<dbReference type="Proteomes" id="UP000218702">
    <property type="component" value="Chromosome"/>
</dbReference>
<keyword evidence="1" id="KW-0472">Membrane</keyword>
<keyword evidence="3" id="KW-1185">Reference proteome</keyword>
<gene>
    <name evidence="2" type="ORF">NIES806_25940</name>
</gene>
<organism evidence="2 3">
    <name type="scientific">Dolichospermum compactum NIES-806</name>
    <dbReference type="NCBI Taxonomy" id="1973481"/>
    <lineage>
        <taxon>Bacteria</taxon>
        <taxon>Bacillati</taxon>
        <taxon>Cyanobacteriota</taxon>
        <taxon>Cyanophyceae</taxon>
        <taxon>Nostocales</taxon>
        <taxon>Aphanizomenonaceae</taxon>
        <taxon>Dolichospermum</taxon>
        <taxon>Dolichospermum compactum</taxon>
    </lineage>
</organism>
<dbReference type="AlphaFoldDB" id="A0A1Z4V4E7"/>
<evidence type="ECO:0000313" key="2">
    <source>
        <dbReference type="EMBL" id="BAZ86382.1"/>
    </source>
</evidence>
<dbReference type="EMBL" id="AP018316">
    <property type="protein sequence ID" value="BAZ86382.1"/>
    <property type="molecule type" value="Genomic_DNA"/>
</dbReference>
<feature type="transmembrane region" description="Helical" evidence="1">
    <location>
        <begin position="20"/>
        <end position="45"/>
    </location>
</feature>
<evidence type="ECO:0000256" key="1">
    <source>
        <dbReference type="SAM" id="Phobius"/>
    </source>
</evidence>
<keyword evidence="1" id="KW-0812">Transmembrane</keyword>
<dbReference type="KEGG" id="dcm:NIES806_25940"/>
<dbReference type="RefSeq" id="WP_096667825.1">
    <property type="nucleotide sequence ID" value="NZ_AP018316.1"/>
</dbReference>
<proteinExistence type="predicted"/>
<dbReference type="OrthoDB" id="530643at2"/>
<reference evidence="2 3" key="1">
    <citation type="submission" date="2017-06" db="EMBL/GenBank/DDBJ databases">
        <title>Genome sequencing of cyanobaciteial culture collection at National Institute for Environmental Studies (NIES).</title>
        <authorList>
            <person name="Hirose Y."/>
            <person name="Shimura Y."/>
            <person name="Fujisawa T."/>
            <person name="Nakamura Y."/>
            <person name="Kawachi M."/>
        </authorList>
    </citation>
    <scope>NUCLEOTIDE SEQUENCE [LARGE SCALE GENOMIC DNA]</scope>
    <source>
        <strain evidence="2 3">NIES-806</strain>
    </source>
</reference>
<evidence type="ECO:0000313" key="3">
    <source>
        <dbReference type="Proteomes" id="UP000218702"/>
    </source>
</evidence>
<accession>A0A1Z4V4E7</accession>
<keyword evidence="1" id="KW-1133">Transmembrane helix</keyword>
<sequence length="85" mass="9783">MRYQLYGKKRSFSVIPAIKFVSVTFFFGTLIYCGFSTGSFMISYVTSNLNIIRPTSITGIKEQEKCEAKNAVWRDHKCWDSVENP</sequence>
<name>A0A1Z4V4E7_9CYAN</name>